<feature type="signal peptide" evidence="6">
    <location>
        <begin position="1"/>
        <end position="18"/>
    </location>
</feature>
<organism evidence="7 8">
    <name type="scientific">Crenichthys baileyi</name>
    <name type="common">White River springfish</name>
    <dbReference type="NCBI Taxonomy" id="28760"/>
    <lineage>
        <taxon>Eukaryota</taxon>
        <taxon>Metazoa</taxon>
        <taxon>Chordata</taxon>
        <taxon>Craniata</taxon>
        <taxon>Vertebrata</taxon>
        <taxon>Euteleostomi</taxon>
        <taxon>Actinopterygii</taxon>
        <taxon>Neopterygii</taxon>
        <taxon>Teleostei</taxon>
        <taxon>Neoteleostei</taxon>
        <taxon>Acanthomorphata</taxon>
        <taxon>Ovalentaria</taxon>
        <taxon>Atherinomorphae</taxon>
        <taxon>Cyprinodontiformes</taxon>
        <taxon>Goodeidae</taxon>
        <taxon>Crenichthys</taxon>
    </lineage>
</organism>
<evidence type="ECO:0000256" key="1">
    <source>
        <dbReference type="ARBA" id="ARBA00004613"/>
    </source>
</evidence>
<protein>
    <submittedName>
        <fullName evidence="7">Uncharacterized protein</fullName>
    </submittedName>
</protein>
<comment type="similarity">
    <text evidence="2">Belongs to the IL-17 family.</text>
</comment>
<dbReference type="PRINTS" id="PR01932">
    <property type="entry name" value="INTRLEUKIN17"/>
</dbReference>
<dbReference type="Gene3D" id="2.10.90.10">
    <property type="entry name" value="Cystine-knot cytokines"/>
    <property type="match status" value="1"/>
</dbReference>
<dbReference type="EMBL" id="JAHHUM010000334">
    <property type="protein sequence ID" value="KAK5620803.1"/>
    <property type="molecule type" value="Genomic_DNA"/>
</dbReference>
<dbReference type="Pfam" id="PF06083">
    <property type="entry name" value="IL17"/>
    <property type="match status" value="1"/>
</dbReference>
<reference evidence="7 8" key="1">
    <citation type="submission" date="2021-06" db="EMBL/GenBank/DDBJ databases">
        <authorList>
            <person name="Palmer J.M."/>
        </authorList>
    </citation>
    <scope>NUCLEOTIDE SEQUENCE [LARGE SCALE GENOMIC DNA]</scope>
    <source>
        <strain evidence="7 8">MEX-2019</strain>
        <tissue evidence="7">Muscle</tissue>
    </source>
</reference>
<evidence type="ECO:0000256" key="5">
    <source>
        <dbReference type="ARBA" id="ARBA00022729"/>
    </source>
</evidence>
<comment type="caution">
    <text evidence="7">The sequence shown here is derived from an EMBL/GenBank/DDBJ whole genome shotgun (WGS) entry which is preliminary data.</text>
</comment>
<keyword evidence="8" id="KW-1185">Reference proteome</keyword>
<dbReference type="SUPFAM" id="SSF57501">
    <property type="entry name" value="Cystine-knot cytokines"/>
    <property type="match status" value="1"/>
</dbReference>
<dbReference type="AlphaFoldDB" id="A0AAV9SI67"/>
<name>A0AAV9SI67_9TELE</name>
<gene>
    <name evidence="7" type="ORF">CRENBAI_018447</name>
</gene>
<sequence length="162" mass="18354">MELKQILILALCLGACRARCHDENKLDDEAQRLLLRHYPWPASPTASADTSNSCPLSLYQKLPSLAVNDRSVSPWKYVTVTKPDYYPRTYTEAKCLCSGCLLVHQNGSVTENFDYNTKPLMHNSVFLKRVRDNCKEGKYRLVPERLEVSVGCICVRANTVQS</sequence>
<dbReference type="GO" id="GO:0005125">
    <property type="term" value="F:cytokine activity"/>
    <property type="evidence" value="ECO:0007669"/>
    <property type="project" value="UniProtKB-KW"/>
</dbReference>
<feature type="chain" id="PRO_5043765555" evidence="6">
    <location>
        <begin position="19"/>
        <end position="162"/>
    </location>
</feature>
<dbReference type="InterPro" id="IPR029034">
    <property type="entry name" value="Cystine-knot_cytokine"/>
</dbReference>
<dbReference type="Proteomes" id="UP001311232">
    <property type="component" value="Unassembled WGS sequence"/>
</dbReference>
<dbReference type="InterPro" id="IPR010345">
    <property type="entry name" value="IL-17_fam"/>
</dbReference>
<dbReference type="InterPro" id="IPR020440">
    <property type="entry name" value="IL-17_chr"/>
</dbReference>
<comment type="subcellular location">
    <subcellularLocation>
        <location evidence="1">Secreted</location>
    </subcellularLocation>
</comment>
<keyword evidence="5 6" id="KW-0732">Signal</keyword>
<evidence type="ECO:0000313" key="7">
    <source>
        <dbReference type="EMBL" id="KAK5620803.1"/>
    </source>
</evidence>
<proteinExistence type="inferred from homology"/>
<evidence type="ECO:0000256" key="6">
    <source>
        <dbReference type="SAM" id="SignalP"/>
    </source>
</evidence>
<dbReference type="GO" id="GO:0006954">
    <property type="term" value="P:inflammatory response"/>
    <property type="evidence" value="ECO:0007669"/>
    <property type="project" value="InterPro"/>
</dbReference>
<evidence type="ECO:0000256" key="2">
    <source>
        <dbReference type="ARBA" id="ARBA00007236"/>
    </source>
</evidence>
<evidence type="ECO:0000256" key="4">
    <source>
        <dbReference type="ARBA" id="ARBA00022525"/>
    </source>
</evidence>
<evidence type="ECO:0000256" key="3">
    <source>
        <dbReference type="ARBA" id="ARBA00022514"/>
    </source>
</evidence>
<keyword evidence="4" id="KW-0964">Secreted</keyword>
<dbReference type="GO" id="GO:0005615">
    <property type="term" value="C:extracellular space"/>
    <property type="evidence" value="ECO:0007669"/>
    <property type="project" value="UniProtKB-KW"/>
</dbReference>
<evidence type="ECO:0000313" key="8">
    <source>
        <dbReference type="Proteomes" id="UP001311232"/>
    </source>
</evidence>
<keyword evidence="3" id="KW-0202">Cytokine</keyword>
<accession>A0AAV9SI67</accession>